<dbReference type="SUPFAM" id="SSF54060">
    <property type="entry name" value="His-Me finger endonucleases"/>
    <property type="match status" value="1"/>
</dbReference>
<feature type="domain" description="HNH nuclease" evidence="2">
    <location>
        <begin position="146"/>
        <end position="189"/>
    </location>
</feature>
<evidence type="ECO:0008006" key="5">
    <source>
        <dbReference type="Google" id="ProtNLM"/>
    </source>
</evidence>
<dbReference type="AlphaFoldDB" id="A0A916UDW6"/>
<reference evidence="3" key="1">
    <citation type="journal article" date="2014" name="Int. J. Syst. Evol. Microbiol.">
        <title>Complete genome sequence of Corynebacterium casei LMG S-19264T (=DSM 44701T), isolated from a smear-ripened cheese.</title>
        <authorList>
            <consortium name="US DOE Joint Genome Institute (JGI-PGF)"/>
            <person name="Walter F."/>
            <person name="Albersmeier A."/>
            <person name="Kalinowski J."/>
            <person name="Ruckert C."/>
        </authorList>
    </citation>
    <scope>NUCLEOTIDE SEQUENCE</scope>
    <source>
        <strain evidence="3">CGMCC 1.12919</strain>
    </source>
</reference>
<dbReference type="Pfam" id="PF13223">
    <property type="entry name" value="DUF4031"/>
    <property type="match status" value="1"/>
</dbReference>
<dbReference type="Pfam" id="PF13392">
    <property type="entry name" value="HNH_3"/>
    <property type="match status" value="1"/>
</dbReference>
<dbReference type="EMBL" id="BMGG01000005">
    <property type="protein sequence ID" value="GGC68300.1"/>
    <property type="molecule type" value="Genomic_DNA"/>
</dbReference>
<name>A0A916UDW6_9HYPH</name>
<sequence length="208" mass="23324">MLMAHMWADTLPELLAMADKIGLPRRWLQQPPKASWVHFDISQSLRRLAINHGAVKTDRYGPVEHEARLDLLSGNQARIEARPEEAGARPRRPGGASVSRRLAIRAKILAGVVGVDGCWIWAGPTSGDSGRGAGYPRMSLDGGTMAVHKVHWICEYGPIPPRKQLDHRCRNRLCVRLDHLELVTHRQNQLRRDRARRQIVCTSEGMSA</sequence>
<dbReference type="Gene3D" id="3.90.75.20">
    <property type="match status" value="1"/>
</dbReference>
<reference evidence="3" key="2">
    <citation type="submission" date="2020-09" db="EMBL/GenBank/DDBJ databases">
        <authorList>
            <person name="Sun Q."/>
            <person name="Zhou Y."/>
        </authorList>
    </citation>
    <scope>NUCLEOTIDE SEQUENCE</scope>
    <source>
        <strain evidence="3">CGMCC 1.12919</strain>
    </source>
</reference>
<feature type="domain" description="DUF4031" evidence="1">
    <location>
        <begin position="1"/>
        <end position="61"/>
    </location>
</feature>
<organism evidence="3 4">
    <name type="scientific">Chelatococcus reniformis</name>
    <dbReference type="NCBI Taxonomy" id="1494448"/>
    <lineage>
        <taxon>Bacteria</taxon>
        <taxon>Pseudomonadati</taxon>
        <taxon>Pseudomonadota</taxon>
        <taxon>Alphaproteobacteria</taxon>
        <taxon>Hyphomicrobiales</taxon>
        <taxon>Chelatococcaceae</taxon>
        <taxon>Chelatococcus</taxon>
    </lineage>
</organism>
<evidence type="ECO:0000313" key="4">
    <source>
        <dbReference type="Proteomes" id="UP000637002"/>
    </source>
</evidence>
<keyword evidence="4" id="KW-1185">Reference proteome</keyword>
<dbReference type="InterPro" id="IPR003615">
    <property type="entry name" value="HNH_nuc"/>
</dbReference>
<evidence type="ECO:0000313" key="3">
    <source>
        <dbReference type="EMBL" id="GGC68300.1"/>
    </source>
</evidence>
<protein>
    <recommendedName>
        <fullName evidence="5">HNH nuclease domain-containing protein</fullName>
    </recommendedName>
</protein>
<accession>A0A916UDW6</accession>
<dbReference type="InterPro" id="IPR025109">
    <property type="entry name" value="DUF4031"/>
</dbReference>
<proteinExistence type="predicted"/>
<dbReference type="Proteomes" id="UP000637002">
    <property type="component" value="Unassembled WGS sequence"/>
</dbReference>
<comment type="caution">
    <text evidence="3">The sequence shown here is derived from an EMBL/GenBank/DDBJ whole genome shotgun (WGS) entry which is preliminary data.</text>
</comment>
<evidence type="ECO:0000259" key="1">
    <source>
        <dbReference type="Pfam" id="PF13223"/>
    </source>
</evidence>
<gene>
    <name evidence="3" type="ORF">GCM10010994_28610</name>
</gene>
<evidence type="ECO:0000259" key="2">
    <source>
        <dbReference type="Pfam" id="PF13392"/>
    </source>
</evidence>
<dbReference type="InterPro" id="IPR044925">
    <property type="entry name" value="His-Me_finger_sf"/>
</dbReference>